<feature type="domain" description="RAI1-like" evidence="3">
    <location>
        <begin position="2"/>
        <end position="157"/>
    </location>
</feature>
<gene>
    <name evidence="4" type="ORF">CGOC_LOCUS13654</name>
</gene>
<dbReference type="GO" id="GO:0004518">
    <property type="term" value="F:nuclease activity"/>
    <property type="evidence" value="ECO:0007669"/>
    <property type="project" value="UniProtKB-KW"/>
</dbReference>
<sequence length="159" mass="18438">MTHDRRLVPGREDARYLYEAALANGGRVRFDLNQGIETFEEKVGPVEDDYDLSKYLFWAEQELDVLLEWIVTQAPGGGPLKKVLHEADFVSWRGLLTRIAATPFCPKESWQFTAARVGGVIFLCEGDRYRRMEAMTPREQMATYWGFKFEQYMTVKEKS</sequence>
<feature type="non-terminal residue" evidence="4">
    <location>
        <position position="159"/>
    </location>
</feature>
<evidence type="ECO:0000313" key="5">
    <source>
        <dbReference type="Proteomes" id="UP000271889"/>
    </source>
</evidence>
<keyword evidence="2" id="KW-0694">RNA-binding</keyword>
<dbReference type="GO" id="GO:0110155">
    <property type="term" value="P:NAD-cap decapping"/>
    <property type="evidence" value="ECO:0007669"/>
    <property type="project" value="TreeGrafter"/>
</dbReference>
<evidence type="ECO:0000259" key="3">
    <source>
        <dbReference type="Pfam" id="PF08652"/>
    </source>
</evidence>
<dbReference type="InterPro" id="IPR013961">
    <property type="entry name" value="RAI1"/>
</dbReference>
<dbReference type="GO" id="GO:0005634">
    <property type="term" value="C:nucleus"/>
    <property type="evidence" value="ECO:0007669"/>
    <property type="project" value="UniProtKB-SubCell"/>
</dbReference>
<dbReference type="GO" id="GO:0046872">
    <property type="term" value="F:metal ion binding"/>
    <property type="evidence" value="ECO:0007669"/>
    <property type="project" value="UniProtKB-KW"/>
</dbReference>
<comment type="cofactor">
    <cofactor evidence="2">
        <name>a divalent metal cation</name>
        <dbReference type="ChEBI" id="CHEBI:60240"/>
    </cofactor>
</comment>
<dbReference type="EMBL" id="UYRV01133776">
    <property type="protein sequence ID" value="VDN38195.1"/>
    <property type="molecule type" value="Genomic_DNA"/>
</dbReference>
<evidence type="ECO:0000256" key="2">
    <source>
        <dbReference type="RuleBase" id="RU367113"/>
    </source>
</evidence>
<dbReference type="GO" id="GO:0000956">
    <property type="term" value="P:nuclear-transcribed mRNA catabolic process"/>
    <property type="evidence" value="ECO:0007669"/>
    <property type="project" value="TreeGrafter"/>
</dbReference>
<accession>A0A3P7N6P4</accession>
<keyword evidence="2" id="KW-0378">Hydrolase</keyword>
<dbReference type="GO" id="GO:0005829">
    <property type="term" value="C:cytosol"/>
    <property type="evidence" value="ECO:0007669"/>
    <property type="project" value="TreeGrafter"/>
</dbReference>
<dbReference type="PANTHER" id="PTHR12395">
    <property type="entry name" value="DOM-3 RELATED"/>
    <property type="match status" value="1"/>
</dbReference>
<evidence type="ECO:0000313" key="4">
    <source>
        <dbReference type="EMBL" id="VDN38195.1"/>
    </source>
</evidence>
<dbReference type="GO" id="GO:0003723">
    <property type="term" value="F:RNA binding"/>
    <property type="evidence" value="ECO:0007669"/>
    <property type="project" value="UniProtKB-KW"/>
</dbReference>
<proteinExistence type="inferred from homology"/>
<comment type="function">
    <text evidence="2">Decapping enzyme for NAD-capped RNAs: specifically hydrolyzes the nicotinamide adenine dinucleotide (NAD) cap from a subset of RNAs by removing the entire NAD moiety from the 5'-end of an NAD-capped RNA.</text>
</comment>
<dbReference type="Proteomes" id="UP000271889">
    <property type="component" value="Unassembled WGS sequence"/>
</dbReference>
<dbReference type="PANTHER" id="PTHR12395:SF9">
    <property type="entry name" value="DECAPPING AND EXORIBONUCLEASE PROTEIN"/>
    <property type="match status" value="1"/>
</dbReference>
<keyword evidence="2" id="KW-0539">Nucleus</keyword>
<keyword evidence="2" id="KW-0540">Nuclease</keyword>
<comment type="similarity">
    <text evidence="1 2">Belongs to the DXO/Dom3Z family.</text>
</comment>
<dbReference type="InterPro" id="IPR039039">
    <property type="entry name" value="RAI1-like_fam"/>
</dbReference>
<comment type="subcellular location">
    <subcellularLocation>
        <location evidence="2">Nucleus</location>
    </subcellularLocation>
</comment>
<name>A0A3P7N6P4_CYLGO</name>
<organism evidence="4 5">
    <name type="scientific">Cylicostephanus goldi</name>
    <name type="common">Nematode worm</name>
    <dbReference type="NCBI Taxonomy" id="71465"/>
    <lineage>
        <taxon>Eukaryota</taxon>
        <taxon>Metazoa</taxon>
        <taxon>Ecdysozoa</taxon>
        <taxon>Nematoda</taxon>
        <taxon>Chromadorea</taxon>
        <taxon>Rhabditida</taxon>
        <taxon>Rhabditina</taxon>
        <taxon>Rhabditomorpha</taxon>
        <taxon>Strongyloidea</taxon>
        <taxon>Strongylidae</taxon>
        <taxon>Cylicostephanus</taxon>
    </lineage>
</organism>
<reference evidence="4 5" key="1">
    <citation type="submission" date="2018-11" db="EMBL/GenBank/DDBJ databases">
        <authorList>
            <consortium name="Pathogen Informatics"/>
        </authorList>
    </citation>
    <scope>NUCLEOTIDE SEQUENCE [LARGE SCALE GENOMIC DNA]</scope>
</reference>
<dbReference type="GO" id="GO:0000166">
    <property type="term" value="F:nucleotide binding"/>
    <property type="evidence" value="ECO:0007669"/>
    <property type="project" value="UniProtKB-KW"/>
</dbReference>
<keyword evidence="2" id="KW-0547">Nucleotide-binding</keyword>
<protein>
    <recommendedName>
        <fullName evidence="2">Decapping nuclease</fullName>
        <ecNumber evidence="2">3.6.1.-</ecNumber>
    </recommendedName>
</protein>
<dbReference type="AlphaFoldDB" id="A0A3P7N6P4"/>
<evidence type="ECO:0000256" key="1">
    <source>
        <dbReference type="ARBA" id="ARBA00006562"/>
    </source>
</evidence>
<keyword evidence="2" id="KW-0479">Metal-binding</keyword>
<dbReference type="Pfam" id="PF08652">
    <property type="entry name" value="RAI1"/>
    <property type="match status" value="1"/>
</dbReference>
<dbReference type="GO" id="GO:0034353">
    <property type="term" value="F:mRNA 5'-diphosphatase activity"/>
    <property type="evidence" value="ECO:0007669"/>
    <property type="project" value="TreeGrafter"/>
</dbReference>
<keyword evidence="5" id="KW-1185">Reference proteome</keyword>
<dbReference type="OrthoDB" id="5853397at2759"/>
<dbReference type="EC" id="3.6.1.-" evidence="2"/>